<keyword evidence="4" id="KW-1185">Reference proteome</keyword>
<evidence type="ECO:0000313" key="3">
    <source>
        <dbReference type="EMBL" id="PAV04400.1"/>
    </source>
</evidence>
<accession>A0A2A2H543</accession>
<dbReference type="Proteomes" id="UP000217784">
    <property type="component" value="Unassembled WGS sequence"/>
</dbReference>
<dbReference type="HAMAP" id="MF_00341">
    <property type="entry name" value="UPF0146"/>
    <property type="match status" value="1"/>
</dbReference>
<dbReference type="InterPro" id="IPR005353">
    <property type="entry name" value="UPF0146"/>
</dbReference>
<dbReference type="Gene3D" id="3.40.50.150">
    <property type="entry name" value="Vaccinia Virus protein VP39"/>
    <property type="match status" value="1"/>
</dbReference>
<evidence type="ECO:0000256" key="2">
    <source>
        <dbReference type="HAMAP-Rule" id="MF_00341"/>
    </source>
</evidence>
<protein>
    <recommendedName>
        <fullName evidence="2">UPF0146 protein ASJ80_06030</fullName>
    </recommendedName>
</protein>
<gene>
    <name evidence="3" type="ORF">ASJ80_06030</name>
</gene>
<dbReference type="OrthoDB" id="59816at2157"/>
<sequence>MWKDFAQYIINNYSNAEKIVEVGAGKFHKVASILEENLSSSIVMTDIKPSHGKIIKDNICNPDLKIYGGSSLIYSIRPQPELMPHLIVVAEKTGADLIIKPFSTDSVNSSKMKLINYKRATFYKASYK</sequence>
<name>A0A2A2H543_METBR</name>
<organism evidence="3 4">
    <name type="scientific">Methanobacterium bryantii</name>
    <dbReference type="NCBI Taxonomy" id="2161"/>
    <lineage>
        <taxon>Archaea</taxon>
        <taxon>Methanobacteriati</taxon>
        <taxon>Methanobacteriota</taxon>
        <taxon>Methanomada group</taxon>
        <taxon>Methanobacteria</taxon>
        <taxon>Methanobacteriales</taxon>
        <taxon>Methanobacteriaceae</taxon>
        <taxon>Methanobacterium</taxon>
    </lineage>
</organism>
<proteinExistence type="inferred from homology"/>
<dbReference type="EMBL" id="LMVM01000023">
    <property type="protein sequence ID" value="PAV04400.1"/>
    <property type="molecule type" value="Genomic_DNA"/>
</dbReference>
<dbReference type="RefSeq" id="WP_069585635.1">
    <property type="nucleotide sequence ID" value="NZ_LMVM01000023.1"/>
</dbReference>
<comment type="caution">
    <text evidence="3">The sequence shown here is derived from an EMBL/GenBank/DDBJ whole genome shotgun (WGS) entry which is preliminary data.</text>
</comment>
<dbReference type="PIRSF" id="PIRSF016725">
    <property type="entry name" value="UCP016725"/>
    <property type="match status" value="1"/>
</dbReference>
<reference evidence="3 4" key="1">
    <citation type="journal article" date="2017" name="BMC Genomics">
        <title>Genomic analysis of methanogenic archaea reveals a shift towards energy conservation.</title>
        <authorList>
            <person name="Gilmore S.P."/>
            <person name="Henske J.K."/>
            <person name="Sexton J.A."/>
            <person name="Solomon K.V."/>
            <person name="Seppala S."/>
            <person name="Yoo J.I."/>
            <person name="Huyett L.M."/>
            <person name="Pressman A."/>
            <person name="Cogan J.Z."/>
            <person name="Kivenson V."/>
            <person name="Peng X."/>
            <person name="Tan Y."/>
            <person name="Valentine D.L."/>
            <person name="O'Malley M.A."/>
        </authorList>
    </citation>
    <scope>NUCLEOTIDE SEQUENCE [LARGE SCALE GENOMIC DNA]</scope>
    <source>
        <strain evidence="3 4">M.o.H.</strain>
    </source>
</reference>
<dbReference type="InterPro" id="IPR029063">
    <property type="entry name" value="SAM-dependent_MTases_sf"/>
</dbReference>
<dbReference type="Pfam" id="PF03686">
    <property type="entry name" value="UPF0146"/>
    <property type="match status" value="1"/>
</dbReference>
<evidence type="ECO:0000313" key="4">
    <source>
        <dbReference type="Proteomes" id="UP000217784"/>
    </source>
</evidence>
<evidence type="ECO:0000256" key="1">
    <source>
        <dbReference type="ARBA" id="ARBA00006969"/>
    </source>
</evidence>
<dbReference type="AlphaFoldDB" id="A0A2A2H543"/>
<comment type="similarity">
    <text evidence="1 2">Belongs to the UPF0146 family.</text>
</comment>